<sequence length="72" mass="7520">MERTQGSARLMMRVMQLVHSSGFGDSSLAAQKPMAVVPTCWQVKLVLAAAAPVVVDEGLDHPVAVGSSSKPS</sequence>
<protein>
    <submittedName>
        <fullName evidence="1">Uncharacterized protein</fullName>
    </submittedName>
</protein>
<keyword evidence="2" id="KW-1185">Reference proteome</keyword>
<proteinExistence type="predicted"/>
<dbReference type="EMBL" id="JAQQWI010000018">
    <property type="protein sequence ID" value="KAK8002188.1"/>
    <property type="molecule type" value="Genomic_DNA"/>
</dbReference>
<evidence type="ECO:0000313" key="1">
    <source>
        <dbReference type="EMBL" id="KAK8002188.1"/>
    </source>
</evidence>
<accession>A0ABR1R902</accession>
<comment type="caution">
    <text evidence="1">The sequence shown here is derived from an EMBL/GenBank/DDBJ whole genome shotgun (WGS) entry which is preliminary data.</text>
</comment>
<name>A0ABR1R902_9PEZI</name>
<organism evidence="1 2">
    <name type="scientific">Apiospora marii</name>
    <dbReference type="NCBI Taxonomy" id="335849"/>
    <lineage>
        <taxon>Eukaryota</taxon>
        <taxon>Fungi</taxon>
        <taxon>Dikarya</taxon>
        <taxon>Ascomycota</taxon>
        <taxon>Pezizomycotina</taxon>
        <taxon>Sordariomycetes</taxon>
        <taxon>Xylariomycetidae</taxon>
        <taxon>Amphisphaeriales</taxon>
        <taxon>Apiosporaceae</taxon>
        <taxon>Apiospora</taxon>
    </lineage>
</organism>
<reference evidence="1 2" key="1">
    <citation type="submission" date="2023-01" db="EMBL/GenBank/DDBJ databases">
        <title>Analysis of 21 Apiospora genomes using comparative genomics revels a genus with tremendous synthesis potential of carbohydrate active enzymes and secondary metabolites.</title>
        <authorList>
            <person name="Sorensen T."/>
        </authorList>
    </citation>
    <scope>NUCLEOTIDE SEQUENCE [LARGE SCALE GENOMIC DNA]</scope>
    <source>
        <strain evidence="1 2">CBS 20057</strain>
    </source>
</reference>
<evidence type="ECO:0000313" key="2">
    <source>
        <dbReference type="Proteomes" id="UP001396898"/>
    </source>
</evidence>
<gene>
    <name evidence="1" type="ORF">PG991_014410</name>
</gene>
<dbReference type="Proteomes" id="UP001396898">
    <property type="component" value="Unassembled WGS sequence"/>
</dbReference>